<accession>A0ABR6NE51</accession>
<dbReference type="InterPro" id="IPR027417">
    <property type="entry name" value="P-loop_NTPase"/>
</dbReference>
<proteinExistence type="predicted"/>
<dbReference type="Proteomes" id="UP001138540">
    <property type="component" value="Unassembled WGS sequence"/>
</dbReference>
<protein>
    <submittedName>
        <fullName evidence="1">Chromosomal replication initiation ATPase DnaA</fullName>
    </submittedName>
</protein>
<comment type="caution">
    <text evidence="1">The sequence shown here is derived from an EMBL/GenBank/DDBJ whole genome shotgun (WGS) entry which is preliminary data.</text>
</comment>
<dbReference type="Gene3D" id="1.10.8.60">
    <property type="match status" value="1"/>
</dbReference>
<dbReference type="RefSeq" id="WP_184152099.1">
    <property type="nucleotide sequence ID" value="NZ_JACHKA010000001.1"/>
</dbReference>
<name>A0ABR6NE51_9SPHN</name>
<dbReference type="EMBL" id="JACHKA010000001">
    <property type="protein sequence ID" value="MBB5985558.1"/>
    <property type="molecule type" value="Genomic_DNA"/>
</dbReference>
<keyword evidence="2" id="KW-1185">Reference proteome</keyword>
<evidence type="ECO:0000313" key="2">
    <source>
        <dbReference type="Proteomes" id="UP001138540"/>
    </source>
</evidence>
<reference evidence="1 2" key="1">
    <citation type="submission" date="2020-08" db="EMBL/GenBank/DDBJ databases">
        <title>Exploring microbial biodiversity for novel pathways involved in the catabolism of aromatic compounds derived from lignin.</title>
        <authorList>
            <person name="Elkins J."/>
        </authorList>
    </citation>
    <scope>NUCLEOTIDE SEQUENCE [LARGE SCALE GENOMIC DNA]</scope>
    <source>
        <strain evidence="1 2">B1D3A</strain>
    </source>
</reference>
<evidence type="ECO:0000313" key="1">
    <source>
        <dbReference type="EMBL" id="MBB5985558.1"/>
    </source>
</evidence>
<dbReference type="SUPFAM" id="SSF52540">
    <property type="entry name" value="P-loop containing nucleoside triphosphate hydrolases"/>
    <property type="match status" value="1"/>
</dbReference>
<sequence>MSQLPLPMGWSQRGERDSLLIHEANADAIALVRNWSRWPSCCTLLVGPPRSGKTLVGALFAAESGGQVVDDAHRADEQHLFTLWNDAQDSRAPLLLIAPEPPPAWRIALPDLRTRLGTAAIARIGLPDEAVSAALIAHGLEQAGSAFAPDVPEYLARRTERCYGAIEALVSRLNAASLATGQKLSVGSVRQLFRNETGPGETTDPFSRGE</sequence>
<organism evidence="1 2">
    <name type="scientific">Sphingobium lignivorans</name>
    <dbReference type="NCBI Taxonomy" id="2735886"/>
    <lineage>
        <taxon>Bacteria</taxon>
        <taxon>Pseudomonadati</taxon>
        <taxon>Pseudomonadota</taxon>
        <taxon>Alphaproteobacteria</taxon>
        <taxon>Sphingomonadales</taxon>
        <taxon>Sphingomonadaceae</taxon>
        <taxon>Sphingobium</taxon>
    </lineage>
</organism>
<gene>
    <name evidence="1" type="ORF">HNP60_001532</name>
</gene>